<keyword evidence="8 11" id="KW-0472">Membrane</keyword>
<accession>F6Q3F9</accession>
<dbReference type="GO" id="GO:0016503">
    <property type="term" value="F:pheromone receptor activity"/>
    <property type="evidence" value="ECO:0007669"/>
    <property type="project" value="InterPro"/>
</dbReference>
<dbReference type="Proteomes" id="UP000002279">
    <property type="component" value="Chromosome X5"/>
</dbReference>
<evidence type="ECO:0000259" key="12">
    <source>
        <dbReference type="PROSITE" id="PS50262"/>
    </source>
</evidence>
<evidence type="ECO:0000256" key="11">
    <source>
        <dbReference type="RuleBase" id="RU364061"/>
    </source>
</evidence>
<keyword evidence="9 11" id="KW-0675">Receptor</keyword>
<gene>
    <name evidence="13" type="primary">LOC114807876</name>
</gene>
<dbReference type="SUPFAM" id="SSF81321">
    <property type="entry name" value="Family A G protein-coupled receptor-like"/>
    <property type="match status" value="1"/>
</dbReference>
<dbReference type="Pfam" id="PF03402">
    <property type="entry name" value="V1R"/>
    <property type="match status" value="1"/>
</dbReference>
<comment type="similarity">
    <text evidence="2 11">Belongs to the G-protein coupled receptor 1 family.</text>
</comment>
<dbReference type="GeneTree" id="ENSGT00960000186612"/>
<dbReference type="PANTHER" id="PTHR24062">
    <property type="entry name" value="VOMERONASAL TYPE-1 RECEPTOR"/>
    <property type="match status" value="1"/>
</dbReference>
<reference evidence="13" key="3">
    <citation type="submission" date="2025-09" db="UniProtKB">
        <authorList>
            <consortium name="Ensembl"/>
        </authorList>
    </citation>
    <scope>IDENTIFICATION</scope>
    <source>
        <strain evidence="13">Glennie</strain>
    </source>
</reference>
<dbReference type="Gene3D" id="1.20.1070.10">
    <property type="entry name" value="Rhodopsin 7-helix transmembrane proteins"/>
    <property type="match status" value="1"/>
</dbReference>
<comment type="subcellular location">
    <subcellularLocation>
        <location evidence="1 11">Cell membrane</location>
        <topology evidence="1 11">Multi-pass membrane protein</topology>
    </subcellularLocation>
</comment>
<feature type="transmembrane region" description="Helical" evidence="11">
    <location>
        <begin position="233"/>
        <end position="257"/>
    </location>
</feature>
<reference evidence="13 14" key="1">
    <citation type="journal article" date="2008" name="Nature">
        <title>Genome analysis of the platypus reveals unique signatures of evolution.</title>
        <authorList>
            <person name="Warren W.C."/>
            <person name="Hillier L.W."/>
            <person name="Marshall Graves J.A."/>
            <person name="Birney E."/>
            <person name="Ponting C.P."/>
            <person name="Grutzner F."/>
            <person name="Belov K."/>
            <person name="Miller W."/>
            <person name="Clarke L."/>
            <person name="Chinwalla A.T."/>
            <person name="Yang S.P."/>
            <person name="Heger A."/>
            <person name="Locke D.P."/>
            <person name="Miethke P."/>
            <person name="Waters P.D."/>
            <person name="Veyrunes F."/>
            <person name="Fulton L."/>
            <person name="Fulton B."/>
            <person name="Graves T."/>
            <person name="Wallis J."/>
            <person name="Puente X.S."/>
            <person name="Lopez-Otin C."/>
            <person name="Ordonez G.R."/>
            <person name="Eichler E.E."/>
            <person name="Chen L."/>
            <person name="Cheng Z."/>
            <person name="Deakin J.E."/>
            <person name="Alsop A."/>
            <person name="Thompson K."/>
            <person name="Kirby P."/>
            <person name="Papenfuss A.T."/>
            <person name="Wakefield M.J."/>
            <person name="Olender T."/>
            <person name="Lancet D."/>
            <person name="Huttley G.A."/>
            <person name="Smit A.F."/>
            <person name="Pask A."/>
            <person name="Temple-Smith P."/>
            <person name="Batzer M.A."/>
            <person name="Walker J.A."/>
            <person name="Konkel M.K."/>
            <person name="Harris R.S."/>
            <person name="Whittington C.M."/>
            <person name="Wong E.S."/>
            <person name="Gemmell N.J."/>
            <person name="Buschiazzo E."/>
            <person name="Vargas Jentzsch I.M."/>
            <person name="Merkel A."/>
            <person name="Schmitz J."/>
            <person name="Zemann A."/>
            <person name="Churakov G."/>
            <person name="Kriegs J.O."/>
            <person name="Brosius J."/>
            <person name="Murchison E.P."/>
            <person name="Sachidanandam R."/>
            <person name="Smith C."/>
            <person name="Hannon G.J."/>
            <person name="Tsend-Ayush E."/>
            <person name="McMillan D."/>
            <person name="Attenborough R."/>
            <person name="Rens W."/>
            <person name="Ferguson-Smith M."/>
            <person name="Lefevre C.M."/>
            <person name="Sharp J.A."/>
            <person name="Nicholas K.R."/>
            <person name="Ray D.A."/>
            <person name="Kube M."/>
            <person name="Reinhardt R."/>
            <person name="Pringle T.H."/>
            <person name="Taylor J."/>
            <person name="Jones R.C."/>
            <person name="Nixon B."/>
            <person name="Dacheux J.L."/>
            <person name="Niwa H."/>
            <person name="Sekita Y."/>
            <person name="Huang X."/>
            <person name="Stark A."/>
            <person name="Kheradpour P."/>
            <person name="Kellis M."/>
            <person name="Flicek P."/>
            <person name="Chen Y."/>
            <person name="Webber C."/>
            <person name="Hardison R."/>
            <person name="Nelson J."/>
            <person name="Hallsworth-Pepin K."/>
            <person name="Delehaunty K."/>
            <person name="Markovic C."/>
            <person name="Minx P."/>
            <person name="Feng Y."/>
            <person name="Kremitzki C."/>
            <person name="Mitreva M."/>
            <person name="Glasscock J."/>
            <person name="Wylie T."/>
            <person name="Wohldmann P."/>
            <person name="Thiru P."/>
            <person name="Nhan M.N."/>
            <person name="Pohl C.S."/>
            <person name="Smith S.M."/>
            <person name="Hou S."/>
            <person name="Nefedov M."/>
            <person name="de Jong P.J."/>
            <person name="Renfree M.B."/>
            <person name="Mardis E.R."/>
            <person name="Wilson R.K."/>
        </authorList>
    </citation>
    <scope>NUCLEOTIDE SEQUENCE [LARGE SCALE GENOMIC DNA]</scope>
    <source>
        <strain evidence="13 14">Glennie</strain>
    </source>
</reference>
<keyword evidence="6 11" id="KW-1133">Transmembrane helix</keyword>
<reference evidence="13" key="2">
    <citation type="submission" date="2025-08" db="UniProtKB">
        <authorList>
            <consortium name="Ensembl"/>
        </authorList>
    </citation>
    <scope>IDENTIFICATION</scope>
    <source>
        <strain evidence="13">Glennie</strain>
    </source>
</reference>
<evidence type="ECO:0000256" key="8">
    <source>
        <dbReference type="ARBA" id="ARBA00023136"/>
    </source>
</evidence>
<dbReference type="PRINTS" id="PR01534">
    <property type="entry name" value="VOMERONASL1R"/>
</dbReference>
<proteinExistence type="inferred from homology"/>
<name>F6Q3F9_ORNAN</name>
<dbReference type="OMA" id="IFFWILH"/>
<dbReference type="InterPro" id="IPR017452">
    <property type="entry name" value="GPCR_Rhodpsn_7TM"/>
</dbReference>
<evidence type="ECO:0000313" key="14">
    <source>
        <dbReference type="Proteomes" id="UP000002279"/>
    </source>
</evidence>
<keyword evidence="4 11" id="KW-0589">Pheromone response</keyword>
<dbReference type="GO" id="GO:0005886">
    <property type="term" value="C:plasma membrane"/>
    <property type="evidence" value="ECO:0000318"/>
    <property type="project" value="GO_Central"/>
</dbReference>
<dbReference type="GO" id="GO:0007606">
    <property type="term" value="P:sensory perception of chemical stimulus"/>
    <property type="evidence" value="ECO:0007669"/>
    <property type="project" value="UniProtKB-ARBA"/>
</dbReference>
<evidence type="ECO:0000256" key="7">
    <source>
        <dbReference type="ARBA" id="ARBA00023040"/>
    </source>
</evidence>
<keyword evidence="7 11" id="KW-0297">G-protein coupled receptor</keyword>
<feature type="transmembrane region" description="Helical" evidence="11">
    <location>
        <begin position="128"/>
        <end position="151"/>
    </location>
</feature>
<evidence type="ECO:0000256" key="6">
    <source>
        <dbReference type="ARBA" id="ARBA00022989"/>
    </source>
</evidence>
<feature type="transmembrane region" description="Helical" evidence="11">
    <location>
        <begin position="90"/>
        <end position="116"/>
    </location>
</feature>
<dbReference type="GO" id="GO:0005550">
    <property type="term" value="F:pheromone binding"/>
    <property type="evidence" value="ECO:0000318"/>
    <property type="project" value="GO_Central"/>
</dbReference>
<dbReference type="HOGENOM" id="CLU_058641_0_1_1"/>
<keyword evidence="5 11" id="KW-0812">Transmembrane</keyword>
<evidence type="ECO:0000256" key="9">
    <source>
        <dbReference type="ARBA" id="ARBA00023170"/>
    </source>
</evidence>
<keyword evidence="3 11" id="KW-1003">Cell membrane</keyword>
<protein>
    <recommendedName>
        <fullName evidence="11">Vomeronasal type-1 receptor</fullName>
    </recommendedName>
</protein>
<organism evidence="13 14">
    <name type="scientific">Ornithorhynchus anatinus</name>
    <name type="common">Duckbill platypus</name>
    <dbReference type="NCBI Taxonomy" id="9258"/>
    <lineage>
        <taxon>Eukaryota</taxon>
        <taxon>Metazoa</taxon>
        <taxon>Chordata</taxon>
        <taxon>Craniata</taxon>
        <taxon>Vertebrata</taxon>
        <taxon>Euteleostomi</taxon>
        <taxon>Mammalia</taxon>
        <taxon>Monotremata</taxon>
        <taxon>Ornithorhynchidae</taxon>
        <taxon>Ornithorhynchus</taxon>
    </lineage>
</organism>
<keyword evidence="14" id="KW-1185">Reference proteome</keyword>
<dbReference type="GO" id="GO:0019236">
    <property type="term" value="P:response to pheromone"/>
    <property type="evidence" value="ECO:0007669"/>
    <property type="project" value="UniProtKB-KW"/>
</dbReference>
<feature type="transmembrane region" description="Helical" evidence="11">
    <location>
        <begin position="172"/>
        <end position="196"/>
    </location>
</feature>
<evidence type="ECO:0000313" key="13">
    <source>
        <dbReference type="Ensembl" id="ENSOANP00000010721.2"/>
    </source>
</evidence>
<dbReference type="Ensembl" id="ENSOANT00000010723.2">
    <property type="protein sequence ID" value="ENSOANP00000010721.2"/>
    <property type="gene ID" value="ENSOANG00000006715.3"/>
</dbReference>
<evidence type="ECO:0000256" key="4">
    <source>
        <dbReference type="ARBA" id="ARBA00022507"/>
    </source>
</evidence>
<dbReference type="PROSITE" id="PS50262">
    <property type="entry name" value="G_PROTEIN_RECEP_F1_2"/>
    <property type="match status" value="1"/>
</dbReference>
<feature type="transmembrane region" description="Helical" evidence="11">
    <location>
        <begin position="12"/>
        <end position="30"/>
    </location>
</feature>
<evidence type="ECO:0000256" key="1">
    <source>
        <dbReference type="ARBA" id="ARBA00004651"/>
    </source>
</evidence>
<feature type="domain" description="G-protein coupled receptors family 1 profile" evidence="12">
    <location>
        <begin position="17"/>
        <end position="283"/>
    </location>
</feature>
<dbReference type="InParanoid" id="F6Q3F9"/>
<evidence type="ECO:0000256" key="2">
    <source>
        <dbReference type="ARBA" id="ARBA00010663"/>
    </source>
</evidence>
<dbReference type="eggNOG" id="KOG4219">
    <property type="taxonomic scope" value="Eukaryota"/>
</dbReference>
<evidence type="ECO:0000256" key="3">
    <source>
        <dbReference type="ARBA" id="ARBA00022475"/>
    </source>
</evidence>
<evidence type="ECO:0000256" key="5">
    <source>
        <dbReference type="ARBA" id="ARBA00022692"/>
    </source>
</evidence>
<evidence type="ECO:0000256" key="10">
    <source>
        <dbReference type="ARBA" id="ARBA00023224"/>
    </source>
</evidence>
<dbReference type="AlphaFoldDB" id="F6Q3F9"/>
<sequence>MLVVIVSFMQTGMGLLGNAALLMVYFGIFISQPHHRKPTDLILTHLTVANTVTLLTQGAPTVIFATGLENKLEDVGCHILSYFRRVTRGLSICITCLLSVFQAITISPSTSCWAWLKPKATGYVIPSLIFFWILHLSMYMNILTATVPIYNVTSTVNRLNMKYCSDMFSKKYLTNVAFVSVITLRDVFFVFLMSWASGYMVFVLYRHQKQVQHIHSTSLSPKSSPETQATHTILLLVTCFVTFYCTNCIIILTSTLVEDKNFRMMDAMTNLSAFYPALCPWVLIKNDPRVPR</sequence>
<keyword evidence="10 11" id="KW-0807">Transducer</keyword>
<dbReference type="InterPro" id="IPR004072">
    <property type="entry name" value="Vmron_rcpt_1"/>
</dbReference>